<comment type="caution">
    <text evidence="9">The sequence shown here is derived from an EMBL/GenBank/DDBJ whole genome shotgun (WGS) entry which is preliminary data.</text>
</comment>
<dbReference type="PANTHER" id="PTHR30093">
    <property type="entry name" value="GENERAL SECRETION PATHWAY PROTEIN G"/>
    <property type="match status" value="1"/>
</dbReference>
<evidence type="ECO:0000313" key="10">
    <source>
        <dbReference type="Proteomes" id="UP000298324"/>
    </source>
</evidence>
<keyword evidence="2" id="KW-0488">Methylation</keyword>
<evidence type="ECO:0000256" key="5">
    <source>
        <dbReference type="ARBA" id="ARBA00023136"/>
    </source>
</evidence>
<dbReference type="PROSITE" id="PS00409">
    <property type="entry name" value="PROKAR_NTER_METHYL"/>
    <property type="match status" value="1"/>
</dbReference>
<feature type="region of interest" description="Disordered" evidence="6">
    <location>
        <begin position="117"/>
        <end position="151"/>
    </location>
</feature>
<organism evidence="9 10">
    <name type="scientific">Pelotomaculum schinkii</name>
    <dbReference type="NCBI Taxonomy" id="78350"/>
    <lineage>
        <taxon>Bacteria</taxon>
        <taxon>Bacillati</taxon>
        <taxon>Bacillota</taxon>
        <taxon>Clostridia</taxon>
        <taxon>Eubacteriales</taxon>
        <taxon>Desulfotomaculaceae</taxon>
        <taxon>Pelotomaculum</taxon>
    </lineage>
</organism>
<name>A0A4Y7RCS9_9FIRM</name>
<keyword evidence="5 7" id="KW-0472">Membrane</keyword>
<dbReference type="Pfam" id="PF08334">
    <property type="entry name" value="T2SSG"/>
    <property type="match status" value="1"/>
</dbReference>
<evidence type="ECO:0000256" key="7">
    <source>
        <dbReference type="SAM" id="Phobius"/>
    </source>
</evidence>
<evidence type="ECO:0000256" key="2">
    <source>
        <dbReference type="ARBA" id="ARBA00022481"/>
    </source>
</evidence>
<sequence length="151" mass="16092">MKIARNERGFTLIELMVVLIIIGILAAIAIPVMSKQSDKAKNKRAVAELKSMKTILDIYISDPIVNEDGTSPADAAEAKTVLTDNGFTTFNDAWGTPYKYLKVGTSGYLLYSCGSDKDDASGSDSDNITVKNDANPEEGVAPPTTVGSSIE</sequence>
<dbReference type="RefSeq" id="WP_190238829.1">
    <property type="nucleotide sequence ID" value="NZ_QFGA01000001.1"/>
</dbReference>
<evidence type="ECO:0000259" key="8">
    <source>
        <dbReference type="Pfam" id="PF08334"/>
    </source>
</evidence>
<evidence type="ECO:0000256" key="4">
    <source>
        <dbReference type="ARBA" id="ARBA00022989"/>
    </source>
</evidence>
<dbReference type="EMBL" id="QFGA01000001">
    <property type="protein sequence ID" value="TEB06632.1"/>
    <property type="molecule type" value="Genomic_DNA"/>
</dbReference>
<keyword evidence="3 7" id="KW-0812">Transmembrane</keyword>
<accession>A0A4Y7RCS9</accession>
<protein>
    <submittedName>
        <fullName evidence="9">Type II secretion system protein G</fullName>
    </submittedName>
</protein>
<dbReference type="InterPro" id="IPR013545">
    <property type="entry name" value="T2SS_protein-GspG_C"/>
</dbReference>
<dbReference type="GO" id="GO:0016020">
    <property type="term" value="C:membrane"/>
    <property type="evidence" value="ECO:0007669"/>
    <property type="project" value="UniProtKB-SubCell"/>
</dbReference>
<evidence type="ECO:0000256" key="3">
    <source>
        <dbReference type="ARBA" id="ARBA00022692"/>
    </source>
</evidence>
<dbReference type="Gene3D" id="3.30.700.10">
    <property type="entry name" value="Glycoprotein, Type 4 Pilin"/>
    <property type="match status" value="1"/>
</dbReference>
<dbReference type="InterPro" id="IPR000983">
    <property type="entry name" value="Bac_GSPG_pilin"/>
</dbReference>
<dbReference type="PANTHER" id="PTHR30093:SF44">
    <property type="entry name" value="TYPE II SECRETION SYSTEM CORE PROTEIN G"/>
    <property type="match status" value="1"/>
</dbReference>
<dbReference type="NCBIfam" id="TIGR02532">
    <property type="entry name" value="IV_pilin_GFxxxE"/>
    <property type="match status" value="1"/>
</dbReference>
<dbReference type="Pfam" id="PF07963">
    <property type="entry name" value="N_methyl"/>
    <property type="match status" value="1"/>
</dbReference>
<dbReference type="Proteomes" id="UP000298324">
    <property type="component" value="Unassembled WGS sequence"/>
</dbReference>
<dbReference type="GO" id="GO:0015628">
    <property type="term" value="P:protein secretion by the type II secretion system"/>
    <property type="evidence" value="ECO:0007669"/>
    <property type="project" value="InterPro"/>
</dbReference>
<evidence type="ECO:0000313" key="9">
    <source>
        <dbReference type="EMBL" id="TEB06632.1"/>
    </source>
</evidence>
<evidence type="ECO:0000256" key="1">
    <source>
        <dbReference type="ARBA" id="ARBA00004167"/>
    </source>
</evidence>
<reference evidence="9 10" key="1">
    <citation type="journal article" date="2018" name="Environ. Microbiol.">
        <title>Novel energy conservation strategies and behaviour of Pelotomaculum schinkii driving syntrophic propionate catabolism.</title>
        <authorList>
            <person name="Hidalgo-Ahumada C.A.P."/>
            <person name="Nobu M.K."/>
            <person name="Narihiro T."/>
            <person name="Tamaki H."/>
            <person name="Liu W.T."/>
            <person name="Kamagata Y."/>
            <person name="Stams A.J.M."/>
            <person name="Imachi H."/>
            <person name="Sousa D.Z."/>
        </authorList>
    </citation>
    <scope>NUCLEOTIDE SEQUENCE [LARGE SCALE GENOMIC DNA]</scope>
    <source>
        <strain evidence="9 10">HH</strain>
    </source>
</reference>
<dbReference type="PRINTS" id="PR00813">
    <property type="entry name" value="BCTERIALGSPG"/>
</dbReference>
<keyword evidence="4 7" id="KW-1133">Transmembrane helix</keyword>
<dbReference type="GO" id="GO:0015627">
    <property type="term" value="C:type II protein secretion system complex"/>
    <property type="evidence" value="ECO:0007669"/>
    <property type="project" value="InterPro"/>
</dbReference>
<evidence type="ECO:0000256" key="6">
    <source>
        <dbReference type="SAM" id="MobiDB-lite"/>
    </source>
</evidence>
<dbReference type="AlphaFoldDB" id="A0A4Y7RCS9"/>
<dbReference type="InterPro" id="IPR045584">
    <property type="entry name" value="Pilin-like"/>
</dbReference>
<comment type="subcellular location">
    <subcellularLocation>
        <location evidence="1">Membrane</location>
        <topology evidence="1">Single-pass membrane protein</topology>
    </subcellularLocation>
</comment>
<feature type="domain" description="Type II secretion system protein GspG C-terminal" evidence="8">
    <location>
        <begin position="35"/>
        <end position="127"/>
    </location>
</feature>
<dbReference type="InterPro" id="IPR012902">
    <property type="entry name" value="N_methyl_site"/>
</dbReference>
<keyword evidence="10" id="KW-1185">Reference proteome</keyword>
<dbReference type="SUPFAM" id="SSF54523">
    <property type="entry name" value="Pili subunits"/>
    <property type="match status" value="1"/>
</dbReference>
<gene>
    <name evidence="9" type="primary">xcpT_1</name>
    <name evidence="9" type="ORF">Psch_00164</name>
</gene>
<proteinExistence type="predicted"/>
<feature type="transmembrane region" description="Helical" evidence="7">
    <location>
        <begin position="12"/>
        <end position="33"/>
    </location>
</feature>